<dbReference type="KEGG" id="mseb:RE474_13435"/>
<evidence type="ECO:0000313" key="2">
    <source>
        <dbReference type="Proteomes" id="UP001182908"/>
    </source>
</evidence>
<organism evidence="1 2">
    <name type="scientific">Methanolobus sediminis</name>
    <dbReference type="NCBI Taxonomy" id="3072978"/>
    <lineage>
        <taxon>Archaea</taxon>
        <taxon>Methanobacteriati</taxon>
        <taxon>Methanobacteriota</taxon>
        <taxon>Stenosarchaea group</taxon>
        <taxon>Methanomicrobia</taxon>
        <taxon>Methanosarcinales</taxon>
        <taxon>Methanosarcinaceae</taxon>
        <taxon>Methanolobus</taxon>
    </lineage>
</organism>
<dbReference type="Proteomes" id="UP001182908">
    <property type="component" value="Chromosome"/>
</dbReference>
<dbReference type="GeneID" id="84233738"/>
<reference evidence="1 2" key="1">
    <citation type="submission" date="2023-08" db="EMBL/GenBank/DDBJ databases">
        <title>Methanolobus mangrovi sp. nov. and Methanolobus sediminis sp. nov, two novel methylotrophic methanogens isolated from mangrove sediments in China.</title>
        <authorList>
            <person name="Zhou J."/>
        </authorList>
    </citation>
    <scope>NUCLEOTIDE SEQUENCE [LARGE SCALE GENOMIC DNA]</scope>
    <source>
        <strain evidence="1 2">FTZ6</strain>
    </source>
</reference>
<dbReference type="EMBL" id="CP133592">
    <property type="protein sequence ID" value="WMW25065.1"/>
    <property type="molecule type" value="Genomic_DNA"/>
</dbReference>
<gene>
    <name evidence="1" type="ORF">RE474_13435</name>
</gene>
<dbReference type="RefSeq" id="WP_309310873.1">
    <property type="nucleotide sequence ID" value="NZ_CP133592.1"/>
</dbReference>
<dbReference type="AlphaFoldDB" id="A0AA51UKH0"/>
<protein>
    <submittedName>
        <fullName evidence="1">Uncharacterized protein</fullName>
    </submittedName>
</protein>
<sequence>MIFDEITLRLKEGTTIPKPEAKEAFKIKGLGKRREEKALIYYIPNHKNPDKPYQKGITASEFETAYQQITNNGEFSRTWFNENLSECANEGGCNFTTIGGIFELLDLAEYKPGKYVKK</sequence>
<accession>A0AA51UKH0</accession>
<name>A0AA51UKH0_9EURY</name>
<evidence type="ECO:0000313" key="1">
    <source>
        <dbReference type="EMBL" id="WMW25065.1"/>
    </source>
</evidence>
<keyword evidence="2" id="KW-1185">Reference proteome</keyword>
<proteinExistence type="predicted"/>